<evidence type="ECO:0000313" key="9">
    <source>
        <dbReference type="Proteomes" id="UP001204798"/>
    </source>
</evidence>
<dbReference type="InterPro" id="IPR009000">
    <property type="entry name" value="Transl_B-barrel_sf"/>
</dbReference>
<evidence type="ECO:0000256" key="2">
    <source>
        <dbReference type="ARBA" id="ARBA00022517"/>
    </source>
</evidence>
<feature type="domain" description="RimM N-terminal" evidence="6">
    <location>
        <begin position="21"/>
        <end position="103"/>
    </location>
</feature>
<comment type="caution">
    <text evidence="8">The sequence shown here is derived from an EMBL/GenBank/DDBJ whole genome shotgun (WGS) entry which is preliminary data.</text>
</comment>
<evidence type="ECO:0000313" key="8">
    <source>
        <dbReference type="EMBL" id="MCS3920028.1"/>
    </source>
</evidence>
<dbReference type="InterPro" id="IPR002676">
    <property type="entry name" value="RimM_N"/>
</dbReference>
<feature type="domain" description="Ribosome maturation factor RimM PRC barrel" evidence="7">
    <location>
        <begin position="116"/>
        <end position="178"/>
    </location>
</feature>
<comment type="similarity">
    <text evidence="5">Belongs to the RimM family.</text>
</comment>
<dbReference type="Proteomes" id="UP001204798">
    <property type="component" value="Unassembled WGS sequence"/>
</dbReference>
<dbReference type="SUPFAM" id="SSF50346">
    <property type="entry name" value="PRC-barrel domain"/>
    <property type="match status" value="1"/>
</dbReference>
<accession>A0ABT2EPZ0</accession>
<dbReference type="EMBL" id="JANUCP010000004">
    <property type="protein sequence ID" value="MCS3920028.1"/>
    <property type="molecule type" value="Genomic_DNA"/>
</dbReference>
<evidence type="ECO:0000256" key="1">
    <source>
        <dbReference type="ARBA" id="ARBA00022490"/>
    </source>
</evidence>
<name>A0ABT2EPZ0_9BACT</name>
<sequence>MPARKKVTIVTDELREWSQPIGLVVATHGLKGAVKVRPIHGAADQLFTVGNELCVVLPSGRRQKLTIQTCYAKGSTWIVKFAEVEHIDVAEKLVGLQLAVHKDWKPHLEEGEFLLSELLGMNVVTEAGEVIGEVLDVMENPAHDLLVTERGLIPMRREFIKEVDRQKRQIVVSLPKGLISEEVPKKRRLRWRR</sequence>
<keyword evidence="4 5" id="KW-0143">Chaperone</keyword>
<dbReference type="Gene3D" id="2.30.30.240">
    <property type="entry name" value="PRC-barrel domain"/>
    <property type="match status" value="1"/>
</dbReference>
<dbReference type="NCBIfam" id="TIGR02273">
    <property type="entry name" value="16S_RimM"/>
    <property type="match status" value="1"/>
</dbReference>
<evidence type="ECO:0000256" key="5">
    <source>
        <dbReference type="HAMAP-Rule" id="MF_00014"/>
    </source>
</evidence>
<dbReference type="Pfam" id="PF01782">
    <property type="entry name" value="RimM"/>
    <property type="match status" value="1"/>
</dbReference>
<keyword evidence="9" id="KW-1185">Reference proteome</keyword>
<dbReference type="PANTHER" id="PTHR33692">
    <property type="entry name" value="RIBOSOME MATURATION FACTOR RIMM"/>
    <property type="match status" value="1"/>
</dbReference>
<proteinExistence type="inferred from homology"/>
<evidence type="ECO:0000259" key="6">
    <source>
        <dbReference type="Pfam" id="PF01782"/>
    </source>
</evidence>
<comment type="function">
    <text evidence="5">An accessory protein needed during the final step in the assembly of 30S ribosomal subunit, possibly for assembly of the head region. Essential for efficient processing of 16S rRNA. May be needed both before and after RbfA during the maturation of 16S rRNA. It has affinity for free ribosomal 30S subunits but not for 70S ribosomes.</text>
</comment>
<dbReference type="InterPro" id="IPR056792">
    <property type="entry name" value="PRC_RimM"/>
</dbReference>
<dbReference type="SUPFAM" id="SSF50447">
    <property type="entry name" value="Translation proteins"/>
    <property type="match status" value="1"/>
</dbReference>
<gene>
    <name evidence="5" type="primary">rimM</name>
    <name evidence="8" type="ORF">M2350_002445</name>
</gene>
<dbReference type="Pfam" id="PF24986">
    <property type="entry name" value="PRC_RimM"/>
    <property type="match status" value="1"/>
</dbReference>
<dbReference type="Gene3D" id="2.40.30.60">
    <property type="entry name" value="RimM"/>
    <property type="match status" value="1"/>
</dbReference>
<dbReference type="InterPro" id="IPR011961">
    <property type="entry name" value="RimM"/>
</dbReference>
<dbReference type="InterPro" id="IPR011033">
    <property type="entry name" value="PRC_barrel-like_sf"/>
</dbReference>
<comment type="domain">
    <text evidence="5">The PRC barrel domain binds ribosomal protein uS19.</text>
</comment>
<evidence type="ECO:0000256" key="4">
    <source>
        <dbReference type="ARBA" id="ARBA00023186"/>
    </source>
</evidence>
<keyword evidence="2 5" id="KW-0690">Ribosome biogenesis</keyword>
<organism evidence="8 9">
    <name type="scientific">Candidatus Fervidibacter sacchari</name>
    <dbReference type="NCBI Taxonomy" id="1448929"/>
    <lineage>
        <taxon>Bacteria</taxon>
        <taxon>Candidatus Fervidibacterota</taxon>
        <taxon>Candidatus Fervidibacter</taxon>
    </lineage>
</organism>
<dbReference type="HAMAP" id="MF_00014">
    <property type="entry name" value="Ribosome_mat_RimM"/>
    <property type="match status" value="1"/>
</dbReference>
<dbReference type="PANTHER" id="PTHR33692:SF1">
    <property type="entry name" value="RIBOSOME MATURATION FACTOR RIMM"/>
    <property type="match status" value="1"/>
</dbReference>
<comment type="subunit">
    <text evidence="5">Binds ribosomal protein uS19.</text>
</comment>
<dbReference type="InterPro" id="IPR036976">
    <property type="entry name" value="RimM_N_sf"/>
</dbReference>
<dbReference type="RefSeq" id="WP_018196800.1">
    <property type="nucleotide sequence ID" value="NZ_CP130454.1"/>
</dbReference>
<evidence type="ECO:0000259" key="7">
    <source>
        <dbReference type="Pfam" id="PF24986"/>
    </source>
</evidence>
<comment type="subcellular location">
    <subcellularLocation>
        <location evidence="5">Cytoplasm</location>
    </subcellularLocation>
</comment>
<evidence type="ECO:0000256" key="3">
    <source>
        <dbReference type="ARBA" id="ARBA00022552"/>
    </source>
</evidence>
<reference evidence="8 9" key="1">
    <citation type="submission" date="2022-08" db="EMBL/GenBank/DDBJ databases">
        <title>Bacterial and archaeal communities from various locations to study Microbial Dark Matter (Phase II).</title>
        <authorList>
            <person name="Stepanauskas R."/>
        </authorList>
    </citation>
    <scope>NUCLEOTIDE SEQUENCE [LARGE SCALE GENOMIC DNA]</scope>
    <source>
        <strain evidence="8 9">PD1</strain>
    </source>
</reference>
<protein>
    <recommendedName>
        <fullName evidence="5">Ribosome maturation factor RimM</fullName>
    </recommendedName>
</protein>
<keyword evidence="3 5" id="KW-0698">rRNA processing</keyword>
<keyword evidence="1 5" id="KW-0963">Cytoplasm</keyword>